<reference evidence="2 3" key="1">
    <citation type="journal article" date="2016" name="Nat. Commun.">
        <title>Thousands of microbial genomes shed light on interconnected biogeochemical processes in an aquifer system.</title>
        <authorList>
            <person name="Anantharaman K."/>
            <person name="Brown C.T."/>
            <person name="Hug L.A."/>
            <person name="Sharon I."/>
            <person name="Castelle C.J."/>
            <person name="Probst A.J."/>
            <person name="Thomas B.C."/>
            <person name="Singh A."/>
            <person name="Wilkins M.J."/>
            <person name="Karaoz U."/>
            <person name="Brodie E.L."/>
            <person name="Williams K.H."/>
            <person name="Hubbard S.S."/>
            <person name="Banfield J.F."/>
        </authorList>
    </citation>
    <scope>NUCLEOTIDE SEQUENCE [LARGE SCALE GENOMIC DNA]</scope>
</reference>
<feature type="transmembrane region" description="Helical" evidence="1">
    <location>
        <begin position="21"/>
        <end position="43"/>
    </location>
</feature>
<feature type="transmembrane region" description="Helical" evidence="1">
    <location>
        <begin position="90"/>
        <end position="107"/>
    </location>
</feature>
<comment type="caution">
    <text evidence="2">The sequence shown here is derived from an EMBL/GenBank/DDBJ whole genome shotgun (WGS) entry which is preliminary data.</text>
</comment>
<accession>A0A1F6WPY7</accession>
<evidence type="ECO:0000256" key="1">
    <source>
        <dbReference type="SAM" id="Phobius"/>
    </source>
</evidence>
<feature type="transmembrane region" description="Helical" evidence="1">
    <location>
        <begin position="158"/>
        <end position="176"/>
    </location>
</feature>
<dbReference type="EMBL" id="MFUO01000014">
    <property type="protein sequence ID" value="OGI83972.1"/>
    <property type="molecule type" value="Genomic_DNA"/>
</dbReference>
<keyword evidence="1" id="KW-0812">Transmembrane</keyword>
<proteinExistence type="predicted"/>
<keyword evidence="1" id="KW-1133">Transmembrane helix</keyword>
<protein>
    <submittedName>
        <fullName evidence="2">Uncharacterized protein</fullName>
    </submittedName>
</protein>
<gene>
    <name evidence="2" type="ORF">A2903_00920</name>
</gene>
<feature type="transmembrane region" description="Helical" evidence="1">
    <location>
        <begin position="119"/>
        <end position="137"/>
    </location>
</feature>
<dbReference type="Proteomes" id="UP000178184">
    <property type="component" value="Unassembled WGS sequence"/>
</dbReference>
<evidence type="ECO:0000313" key="3">
    <source>
        <dbReference type="Proteomes" id="UP000178184"/>
    </source>
</evidence>
<dbReference type="AlphaFoldDB" id="A0A1F6WPY7"/>
<feature type="transmembrane region" description="Helical" evidence="1">
    <location>
        <begin position="63"/>
        <end position="83"/>
    </location>
</feature>
<organism evidence="2 3">
    <name type="scientific">Candidatus Nomurabacteria bacterium RIFCSPLOWO2_01_FULL_33_17</name>
    <dbReference type="NCBI Taxonomy" id="1801764"/>
    <lineage>
        <taxon>Bacteria</taxon>
        <taxon>Candidatus Nomuraibacteriota</taxon>
    </lineage>
</organism>
<evidence type="ECO:0000313" key="2">
    <source>
        <dbReference type="EMBL" id="OGI83972.1"/>
    </source>
</evidence>
<name>A0A1F6WPY7_9BACT</name>
<keyword evidence="1" id="KW-0472">Membrane</keyword>
<sequence>MKEILIKIKKYLEKINLLPNYSEESIFFIVISIIVLFIVDDLFKQDLINFFFNLDGGVNSLKIKFIIIGGVLFTLYTTFFSYFKTEYQKNIMFWFVLIVNILTNVSLLTNNDYKEYSNILHFSVIVSISISFLMILFKYFKVPGISGIKNKSLSFNNSIYGIIVIILIIIIQKYFFHLQWEIILNSVVWYAILFNRKVSSYLPKLYEKKDININLIEILTSKVSELASNDISRTWIVSENYKRSVYVPDSLNTEKGINDFLQRELKQEDRTQPIALGTIGEITYRRTIFSFRKKTDPAIVIEVFLNNKNKGYRFAKVFKNGDNSLEENEIMYFGRIKNIFLY</sequence>